<dbReference type="InterPro" id="IPR013103">
    <property type="entry name" value="RVT_2"/>
</dbReference>
<reference evidence="2 3" key="1">
    <citation type="submission" date="2019-12" db="EMBL/GenBank/DDBJ databases">
        <authorList>
            <person name="Scholz U."/>
            <person name="Mascher M."/>
            <person name="Fiebig A."/>
        </authorList>
    </citation>
    <scope>NUCLEOTIDE SEQUENCE</scope>
</reference>
<dbReference type="InterPro" id="IPR043502">
    <property type="entry name" value="DNA/RNA_pol_sf"/>
</dbReference>
<organism evidence="2">
    <name type="scientific">Spirodela intermedia</name>
    <name type="common">Intermediate duckweed</name>
    <dbReference type="NCBI Taxonomy" id="51605"/>
    <lineage>
        <taxon>Eukaryota</taxon>
        <taxon>Viridiplantae</taxon>
        <taxon>Streptophyta</taxon>
        <taxon>Embryophyta</taxon>
        <taxon>Tracheophyta</taxon>
        <taxon>Spermatophyta</taxon>
        <taxon>Magnoliopsida</taxon>
        <taxon>Liliopsida</taxon>
        <taxon>Araceae</taxon>
        <taxon>Lemnoideae</taxon>
        <taxon>Spirodela</taxon>
    </lineage>
</organism>
<feature type="domain" description="Reverse transcriptase Ty1/copia-type" evidence="1">
    <location>
        <begin position="3"/>
        <end position="103"/>
    </location>
</feature>
<evidence type="ECO:0000313" key="3">
    <source>
        <dbReference type="Proteomes" id="UP001189122"/>
    </source>
</evidence>
<dbReference type="PANTHER" id="PTHR11439:SF470">
    <property type="entry name" value="CYSTEINE-RICH RLK (RECEPTOR-LIKE PROTEIN KINASE) 8"/>
    <property type="match status" value="1"/>
</dbReference>
<evidence type="ECO:0000313" key="2">
    <source>
        <dbReference type="EMBL" id="CAA2625943.1"/>
    </source>
</evidence>
<evidence type="ECO:0000259" key="1">
    <source>
        <dbReference type="Pfam" id="PF07727"/>
    </source>
</evidence>
<dbReference type="EMBL" id="CACRZD030000009">
    <property type="protein sequence ID" value="CAA6665275.1"/>
    <property type="molecule type" value="Genomic_DNA"/>
</dbReference>
<dbReference type="Proteomes" id="UP001189122">
    <property type="component" value="Unassembled WGS sequence"/>
</dbReference>
<dbReference type="Pfam" id="PF07727">
    <property type="entry name" value="RVT_2"/>
    <property type="match status" value="1"/>
</dbReference>
<protein>
    <recommendedName>
        <fullName evidence="1">Reverse transcriptase Ty1/copia-type domain-containing protein</fullName>
    </recommendedName>
</protein>
<name>A0A7I8J6A0_SPIIN</name>
<dbReference type="PANTHER" id="PTHR11439">
    <property type="entry name" value="GAG-POL-RELATED RETROTRANSPOSON"/>
    <property type="match status" value="1"/>
</dbReference>
<keyword evidence="3" id="KW-1185">Reference proteome</keyword>
<accession>A0A7I8J6A0</accession>
<sequence>MGYKQSQGNHILFFNHSSLGGVTTLIVYVDDIIVTRNNDAEKRLLSQCLSQEFEMKIVRRLKYFLGIEVAYFKNSIFLSQQKYVIDLLQETGKTTCKPVNSPISSKLICLAHIRPDIAYAVSVIIKFMHNPKQIHLQAAYHVLHFLKGITGKDILFKKHDYLALEVYTDVDYAGSIVDQRSTSGYCTFLGGNLITWRSKKQNVVSRSSAEAEFRAMAQGICEILWVNIILKDLKINIDGPMKLYCDNKSMINIAHNPIQHDRTKHRD</sequence>
<proteinExistence type="predicted"/>
<dbReference type="AlphaFoldDB" id="A0A7I8J6A0"/>
<gene>
    <name evidence="2" type="ORF">SI7747_09011664</name>
</gene>
<dbReference type="SUPFAM" id="SSF56672">
    <property type="entry name" value="DNA/RNA polymerases"/>
    <property type="match status" value="1"/>
</dbReference>
<dbReference type="CDD" id="cd09272">
    <property type="entry name" value="RNase_HI_RT_Ty1"/>
    <property type="match status" value="1"/>
</dbReference>
<dbReference type="EMBL" id="LR743596">
    <property type="protein sequence ID" value="CAA2625943.1"/>
    <property type="molecule type" value="Genomic_DNA"/>
</dbReference>